<sequence>MKALLDLFKQTQGDEQFDVIKIGLASPEKIRSWSFGEVRKPETINYRTFKPERDGLFCAKIFGPTKDYECLCGKYKRLKFRGVICEKCGVEVTLAKVRRERMGHIELAAPVAHIWFLKSLPSRLGMVLDMTLRDIERVLYFEAYVVVDPGMTPEGAMKRGQIMSEDEYIAKTEEYGDGAFTAIMGAEGIRDLLRGIDIDREVESIRADLKATGSDAKIKKYAKRLKVLEAFQTSGIKPDWMIMEVLPVLPPELRPLVPLDGGRFATSDLNDLYRRVINRNNRLKRLLELRAPEIIVRNEKRMLQEAVDSLLDNGRRGKAMTGANKRPLKSLAEMIKGKSGRFRQNLLGKRVDYSGRSVIVVGPTLKLHQCGLPKLMALELFKPFIFNKLETLGIATTIKAAKKEVESQTPIVWDILEEVIREHPIMLNRAPTLHRLGIQAFEPMLIEGKAIQLHPLVCAAFNADFDGDQMAVHVPLSLEAQMEARTLMLASNNVLFPANGEPSIVPSQDVVLGLYYATRDKINGKGEGMVFANITEVVRAYEAGQVELASRVAVRITEFEIVDKKAEGDARFAEKTKIYQTSVGRAILSEILPKGMSFEEINKPLKKKEISRLINTSFRKCGLRETVIFADRLLQSGFRLATNAGISVAIDDMLIPSSKERIISEASNKVKEYDKQFMSGLVTNQERYNNVVDIWGAAGDQVGKAMMDELSHVDVLDRNGKTVRQESFNSIYMMADSGARGSAAQIRQLAGMRGLMAKPDGSIIETPITANFREGLNVLQYFISTHGARKGLADTALKTANSGYLTRRLCDVTQDLVVIEDDCGATSGVTMKALVEGGEIIEALRDRILGRVCIGDIVHPDTQEVIVPNDTLLDEDHVDQIVALGIDEVKVRTVLSCLTRFGLCAKCYGRDLGRGGLVNVGEAVGVIAAQSIGEPGTQLTMRTFHIGGAASRALVASNIEAKSNGTLKFSGTMRVVKNAKGEQIVISRSGEALIVDDNGRERERHKVPYGATLLLKEDAAVKAGASLATWDPLTRPIISEYAGTARFDNVEEGVTVAKQVDEVTGLSTLVVIDGKRRSAASKGVRPMINLVDAKGNEVMIAGTDHPVNIGLQVGALITVKDGQKVEVGEVLARIPIESQKTRDITGGLPRVAELFEARSPKDAAVLAKVTGTVSFGKETKGKQRLVITDMDGEANEFLIPKEKQVLVHDGQVVNKGEMIVEGPADPHDILTLRGIEELAIYIVDEVQDVYRLQGVKINDKHIEVIVRQMLRRVQITDGGDTAYITGEQVERSKLYDANDLVIAEGKRPAQFENVLLGITKASLSTDSFISAASFQETTRVLTEAAIMGKTDTLRGLKENVIIGRLIPAGTGLSYRRARKVREQFERDRAQMIAAEEEAMANMPVEIEAEVVAPAGEADPS</sequence>
<dbReference type="Gene3D" id="1.10.274.100">
    <property type="entry name" value="RNA polymerase Rpb1, domain 3"/>
    <property type="match status" value="1"/>
</dbReference>
<dbReference type="Pfam" id="PF04998">
    <property type="entry name" value="RNA_pol_Rpb1_5"/>
    <property type="match status" value="1"/>
</dbReference>
<name>A0A254PUL8_9BURK</name>
<comment type="caution">
    <text evidence="16">The sequence shown here is derived from an EMBL/GenBank/DDBJ whole genome shotgun (WGS) entry which is preliminary data.</text>
</comment>
<feature type="binding site" evidence="12">
    <location>
        <position position="823"/>
    </location>
    <ligand>
        <name>Zn(2+)</name>
        <dbReference type="ChEBI" id="CHEBI:29105"/>
        <label>2</label>
    </ligand>
</feature>
<keyword evidence="6 12" id="KW-0548">Nucleotidyltransferase</keyword>
<dbReference type="Pfam" id="PF04983">
    <property type="entry name" value="RNA_pol_Rpb1_3"/>
    <property type="match status" value="1"/>
</dbReference>
<evidence type="ECO:0000256" key="14">
    <source>
        <dbReference type="RuleBase" id="RU004279"/>
    </source>
</evidence>
<feature type="binding site" evidence="12">
    <location>
        <position position="897"/>
    </location>
    <ligand>
        <name>Zn(2+)</name>
        <dbReference type="ChEBI" id="CHEBI:29105"/>
        <label>2</label>
    </ligand>
</feature>
<comment type="similarity">
    <text evidence="2">In the N-terminal section; belongs to the RNA polymerase beta chain family.</text>
</comment>
<keyword evidence="5 12" id="KW-0808">Transferase</keyword>
<dbReference type="EC" id="2.7.7.6" evidence="12"/>
<dbReference type="PANTHER" id="PTHR19376:SF54">
    <property type="entry name" value="DNA-DIRECTED RNA POLYMERASE SUBUNIT BETA"/>
    <property type="match status" value="1"/>
</dbReference>
<keyword evidence="9 12" id="KW-0460">Magnesium</keyword>
<proteinExistence type="inferred from homology"/>
<evidence type="ECO:0000256" key="8">
    <source>
        <dbReference type="ARBA" id="ARBA00022833"/>
    </source>
</evidence>
<feature type="binding site" evidence="12">
    <location>
        <position position="70"/>
    </location>
    <ligand>
        <name>Zn(2+)</name>
        <dbReference type="ChEBI" id="CHEBI:29105"/>
        <label>1</label>
    </ligand>
</feature>
<dbReference type="FunFam" id="1.10.150.390:FF:000002">
    <property type="entry name" value="DNA-directed RNA polymerase subunit beta"/>
    <property type="match status" value="1"/>
</dbReference>
<keyword evidence="13" id="KW-0694">RNA-binding</keyword>
<dbReference type="PANTHER" id="PTHR19376">
    <property type="entry name" value="DNA-DIRECTED RNA POLYMERASE"/>
    <property type="match status" value="1"/>
</dbReference>
<dbReference type="RefSeq" id="WP_088525604.1">
    <property type="nucleotide sequence ID" value="NZ_NGUP01000003.1"/>
</dbReference>
<dbReference type="Pfam" id="PF00623">
    <property type="entry name" value="RNA_pol_Rpb1_2"/>
    <property type="match status" value="2"/>
</dbReference>
<evidence type="ECO:0000256" key="2">
    <source>
        <dbReference type="ARBA" id="ARBA00007616"/>
    </source>
</evidence>
<dbReference type="InterPro" id="IPR006592">
    <property type="entry name" value="RNA_pol_N"/>
</dbReference>
<dbReference type="InterPro" id="IPR007081">
    <property type="entry name" value="RNA_pol_Rpb1_5"/>
</dbReference>
<evidence type="ECO:0000256" key="4">
    <source>
        <dbReference type="ARBA" id="ARBA00022478"/>
    </source>
</evidence>
<evidence type="ECO:0000256" key="6">
    <source>
        <dbReference type="ARBA" id="ARBA00022695"/>
    </source>
</evidence>
<dbReference type="Gene3D" id="1.10.132.30">
    <property type="match status" value="1"/>
</dbReference>
<dbReference type="InterPro" id="IPR042102">
    <property type="entry name" value="RNA_pol_Rpb1_3_sf"/>
</dbReference>
<evidence type="ECO:0000313" key="16">
    <source>
        <dbReference type="EMBL" id="OWS70004.1"/>
    </source>
</evidence>
<evidence type="ECO:0000259" key="15">
    <source>
        <dbReference type="SMART" id="SM00663"/>
    </source>
</evidence>
<accession>A0A254PUL8</accession>
<dbReference type="Proteomes" id="UP000197528">
    <property type="component" value="Unassembled WGS sequence"/>
</dbReference>
<evidence type="ECO:0000256" key="11">
    <source>
        <dbReference type="ARBA" id="ARBA00048552"/>
    </source>
</evidence>
<feature type="binding site" evidence="12">
    <location>
        <position position="88"/>
    </location>
    <ligand>
        <name>Zn(2+)</name>
        <dbReference type="ChEBI" id="CHEBI:29105"/>
        <label>1</label>
    </ligand>
</feature>
<dbReference type="NCBIfam" id="TIGR02386">
    <property type="entry name" value="rpoC_TIGR"/>
    <property type="match status" value="1"/>
</dbReference>
<feature type="binding site" evidence="12">
    <location>
        <position position="72"/>
    </location>
    <ligand>
        <name>Zn(2+)</name>
        <dbReference type="ChEBI" id="CHEBI:29105"/>
        <label>1</label>
    </ligand>
</feature>
<feature type="binding site" evidence="12">
    <location>
        <position position="466"/>
    </location>
    <ligand>
        <name>Mg(2+)</name>
        <dbReference type="ChEBI" id="CHEBI:18420"/>
    </ligand>
</feature>
<dbReference type="FunFam" id="1.10.132.30:FF:000003">
    <property type="entry name" value="DNA-directed RNA polymerase subunit beta"/>
    <property type="match status" value="1"/>
</dbReference>
<keyword evidence="4 12" id="KW-0240">DNA-directed RNA polymerase</keyword>
<dbReference type="InterPro" id="IPR007083">
    <property type="entry name" value="RNA_pol_Rpb1_4"/>
</dbReference>
<dbReference type="PROSITE" id="PS50889">
    <property type="entry name" value="S4"/>
    <property type="match status" value="1"/>
</dbReference>
<dbReference type="InterPro" id="IPR045867">
    <property type="entry name" value="DNA-dir_RpoC_beta_prime"/>
</dbReference>
<dbReference type="Gene3D" id="2.40.40.20">
    <property type="match status" value="1"/>
</dbReference>
<feature type="binding site" evidence="12">
    <location>
        <position position="85"/>
    </location>
    <ligand>
        <name>Zn(2+)</name>
        <dbReference type="ChEBI" id="CHEBI:29105"/>
        <label>1</label>
    </ligand>
</feature>
<comment type="cofactor">
    <cofactor evidence="12">
        <name>Zn(2+)</name>
        <dbReference type="ChEBI" id="CHEBI:29105"/>
    </cofactor>
    <text evidence="12">Binds 2 Zn(2+) ions per subunit.</text>
</comment>
<dbReference type="Gene3D" id="2.40.50.100">
    <property type="match status" value="3"/>
</dbReference>
<evidence type="ECO:0000256" key="12">
    <source>
        <dbReference type="HAMAP-Rule" id="MF_01322"/>
    </source>
</evidence>
<dbReference type="HAMAP" id="MF_01322">
    <property type="entry name" value="RNApol_bact_RpoC"/>
    <property type="match status" value="1"/>
</dbReference>
<comment type="catalytic activity">
    <reaction evidence="11 12 14">
        <text>RNA(n) + a ribonucleoside 5'-triphosphate = RNA(n+1) + diphosphate</text>
        <dbReference type="Rhea" id="RHEA:21248"/>
        <dbReference type="Rhea" id="RHEA-COMP:14527"/>
        <dbReference type="Rhea" id="RHEA-COMP:17342"/>
        <dbReference type="ChEBI" id="CHEBI:33019"/>
        <dbReference type="ChEBI" id="CHEBI:61557"/>
        <dbReference type="ChEBI" id="CHEBI:140395"/>
        <dbReference type="EC" id="2.7.7.6"/>
    </reaction>
</comment>
<reference evidence="16 17" key="1">
    <citation type="submission" date="2017-05" db="EMBL/GenBank/DDBJ databases">
        <title>Genome of Polynucleobacter sp. MWH-Feld-100.</title>
        <authorList>
            <person name="Hahn M.W."/>
        </authorList>
    </citation>
    <scope>NUCLEOTIDE SEQUENCE [LARGE SCALE GENOMIC DNA]</scope>
    <source>
        <strain evidence="16 17">MWH-Feld-100</strain>
    </source>
</reference>
<dbReference type="GO" id="GO:0003723">
    <property type="term" value="F:RNA binding"/>
    <property type="evidence" value="ECO:0007669"/>
    <property type="project" value="UniProtKB-KW"/>
</dbReference>
<dbReference type="SUPFAM" id="SSF64484">
    <property type="entry name" value="beta and beta-prime subunits of DNA dependent RNA-polymerase"/>
    <property type="match status" value="1"/>
</dbReference>
<dbReference type="CDD" id="cd02655">
    <property type="entry name" value="RNAP_beta'_C"/>
    <property type="match status" value="1"/>
</dbReference>
<dbReference type="InterPro" id="IPR007066">
    <property type="entry name" value="RNA_pol_Rpb1_3"/>
</dbReference>
<feature type="binding site" evidence="12">
    <location>
        <position position="464"/>
    </location>
    <ligand>
        <name>Mg(2+)</name>
        <dbReference type="ChEBI" id="CHEBI:18420"/>
    </ligand>
</feature>
<dbReference type="Pfam" id="PF05000">
    <property type="entry name" value="RNA_pol_Rpb1_4"/>
    <property type="match status" value="1"/>
</dbReference>
<evidence type="ECO:0000256" key="5">
    <source>
        <dbReference type="ARBA" id="ARBA00022679"/>
    </source>
</evidence>
<dbReference type="Gene3D" id="1.10.1790.20">
    <property type="match status" value="1"/>
</dbReference>
<dbReference type="GO" id="GO:0006351">
    <property type="term" value="P:DNA-templated transcription"/>
    <property type="evidence" value="ECO:0007669"/>
    <property type="project" value="UniProtKB-UniRule"/>
</dbReference>
<dbReference type="GO" id="GO:0008270">
    <property type="term" value="F:zinc ion binding"/>
    <property type="evidence" value="ECO:0007669"/>
    <property type="project" value="UniProtKB-UniRule"/>
</dbReference>
<dbReference type="Pfam" id="PF04997">
    <property type="entry name" value="RNA_pol_Rpb1_1"/>
    <property type="match status" value="1"/>
</dbReference>
<dbReference type="OrthoDB" id="9815296at2"/>
<feature type="binding site" evidence="12">
    <location>
        <position position="468"/>
    </location>
    <ligand>
        <name>Mg(2+)</name>
        <dbReference type="ChEBI" id="CHEBI:18420"/>
    </ligand>
</feature>
<comment type="similarity">
    <text evidence="1 12 14">Belongs to the RNA polymerase beta' chain family.</text>
</comment>
<dbReference type="GO" id="GO:0000428">
    <property type="term" value="C:DNA-directed RNA polymerase complex"/>
    <property type="evidence" value="ECO:0007669"/>
    <property type="project" value="UniProtKB-KW"/>
</dbReference>
<dbReference type="Gene3D" id="1.10.150.390">
    <property type="match status" value="1"/>
</dbReference>
<dbReference type="GO" id="GO:0003899">
    <property type="term" value="F:DNA-directed RNA polymerase activity"/>
    <property type="evidence" value="ECO:0007669"/>
    <property type="project" value="UniProtKB-UniRule"/>
</dbReference>
<protein>
    <recommendedName>
        <fullName evidence="12">DNA-directed RNA polymerase subunit beta'</fullName>
        <shortName evidence="12">RNAP subunit beta'</shortName>
        <ecNumber evidence="12">2.7.7.6</ecNumber>
    </recommendedName>
    <alternativeName>
        <fullName evidence="12">RNA polymerase subunit beta'</fullName>
    </alternativeName>
    <alternativeName>
        <fullName evidence="12">Transcriptase subunit beta'</fullName>
    </alternativeName>
</protein>
<dbReference type="GO" id="GO:0003677">
    <property type="term" value="F:DNA binding"/>
    <property type="evidence" value="ECO:0007669"/>
    <property type="project" value="UniProtKB-UniRule"/>
</dbReference>
<keyword evidence="7 12" id="KW-0479">Metal-binding</keyword>
<dbReference type="InterPro" id="IPR044893">
    <property type="entry name" value="RNA_pol_Rpb1_clamp_domain"/>
</dbReference>
<dbReference type="InterPro" id="IPR038120">
    <property type="entry name" value="Rpb1_funnel_sf"/>
</dbReference>
<comment type="similarity">
    <text evidence="3">In the C-terminal section; belongs to the RNA polymerase beta' chain family.</text>
</comment>
<evidence type="ECO:0000256" key="7">
    <source>
        <dbReference type="ARBA" id="ARBA00022723"/>
    </source>
</evidence>
<dbReference type="Gene3D" id="1.10.40.90">
    <property type="match status" value="1"/>
</dbReference>
<dbReference type="CDD" id="cd01609">
    <property type="entry name" value="RNAP_beta'_N"/>
    <property type="match status" value="1"/>
</dbReference>
<evidence type="ECO:0000256" key="13">
    <source>
        <dbReference type="PROSITE-ProRule" id="PRU00182"/>
    </source>
</evidence>
<dbReference type="EMBL" id="NGUP01000003">
    <property type="protein sequence ID" value="OWS70004.1"/>
    <property type="molecule type" value="Genomic_DNA"/>
</dbReference>
<comment type="function">
    <text evidence="12 14">DNA-dependent RNA polymerase catalyzes the transcription of DNA into RNA using the four ribonucleoside triphosphates as substrates.</text>
</comment>
<evidence type="ECO:0000256" key="3">
    <source>
        <dbReference type="ARBA" id="ARBA00009839"/>
    </source>
</evidence>
<dbReference type="InterPro" id="IPR012754">
    <property type="entry name" value="DNA-dir_RpoC_beta_prime_bact"/>
</dbReference>
<gene>
    <name evidence="12" type="primary">rpoC</name>
    <name evidence="16" type="ORF">CBI31_06705</name>
</gene>
<feature type="binding site" evidence="12">
    <location>
        <position position="907"/>
    </location>
    <ligand>
        <name>Zn(2+)</name>
        <dbReference type="ChEBI" id="CHEBI:29105"/>
        <label>2</label>
    </ligand>
</feature>
<comment type="cofactor">
    <cofactor evidence="12">
        <name>Mg(2+)</name>
        <dbReference type="ChEBI" id="CHEBI:18420"/>
    </cofactor>
    <text evidence="12">Binds 1 Mg(2+) ion per subunit.</text>
</comment>
<dbReference type="GO" id="GO:0000287">
    <property type="term" value="F:magnesium ion binding"/>
    <property type="evidence" value="ECO:0007669"/>
    <property type="project" value="UniProtKB-UniRule"/>
</dbReference>
<dbReference type="SMART" id="SM00663">
    <property type="entry name" value="RPOLA_N"/>
    <property type="match status" value="1"/>
</dbReference>
<evidence type="ECO:0000313" key="17">
    <source>
        <dbReference type="Proteomes" id="UP000197528"/>
    </source>
</evidence>
<feature type="binding site" evidence="12">
    <location>
        <position position="904"/>
    </location>
    <ligand>
        <name>Zn(2+)</name>
        <dbReference type="ChEBI" id="CHEBI:29105"/>
        <label>2</label>
    </ligand>
</feature>
<comment type="subunit">
    <text evidence="12">The RNAP catalytic core consists of 2 alpha, 1 beta, 1 beta' and 1 omega subunit. When a sigma factor is associated with the core the holoenzyme is formed, which can initiate transcription.</text>
</comment>
<keyword evidence="17" id="KW-1185">Reference proteome</keyword>
<dbReference type="FunFam" id="4.10.860.120:FF:000001">
    <property type="entry name" value="DNA-directed RNA polymerase subunit beta"/>
    <property type="match status" value="1"/>
</dbReference>
<feature type="domain" description="RNA polymerase N-terminal" evidence="15">
    <location>
        <begin position="239"/>
        <end position="518"/>
    </location>
</feature>
<organism evidence="16 17">
    <name type="scientific">Polynucleobacter campilacus</name>
    <dbReference type="NCBI Taxonomy" id="1743163"/>
    <lineage>
        <taxon>Bacteria</taxon>
        <taxon>Pseudomonadati</taxon>
        <taxon>Pseudomonadota</taxon>
        <taxon>Betaproteobacteria</taxon>
        <taxon>Burkholderiales</taxon>
        <taxon>Burkholderiaceae</taxon>
        <taxon>Polynucleobacter</taxon>
    </lineage>
</organism>
<dbReference type="InterPro" id="IPR000722">
    <property type="entry name" value="RNA_pol_asu"/>
</dbReference>
<evidence type="ECO:0000256" key="1">
    <source>
        <dbReference type="ARBA" id="ARBA00006460"/>
    </source>
</evidence>
<keyword evidence="8 12" id="KW-0862">Zinc</keyword>
<dbReference type="InterPro" id="IPR007080">
    <property type="entry name" value="RNA_pol_Rpb1_1"/>
</dbReference>
<evidence type="ECO:0000256" key="9">
    <source>
        <dbReference type="ARBA" id="ARBA00022842"/>
    </source>
</evidence>
<keyword evidence="10 12" id="KW-0804">Transcription</keyword>
<dbReference type="Gene3D" id="4.10.860.120">
    <property type="entry name" value="RNA polymerase II, clamp domain"/>
    <property type="match status" value="1"/>
</dbReference>
<evidence type="ECO:0000256" key="10">
    <source>
        <dbReference type="ARBA" id="ARBA00023163"/>
    </source>
</evidence>